<feature type="domain" description="Transcription factor IIIC 90kDa subunit N-terminal" evidence="1">
    <location>
        <begin position="23"/>
        <end position="464"/>
    </location>
</feature>
<organism evidence="2 3">
    <name type="scientific">Diutina rugosa</name>
    <name type="common">Yeast</name>
    <name type="synonym">Candida rugosa</name>
    <dbReference type="NCBI Taxonomy" id="5481"/>
    <lineage>
        <taxon>Eukaryota</taxon>
        <taxon>Fungi</taxon>
        <taxon>Dikarya</taxon>
        <taxon>Ascomycota</taxon>
        <taxon>Saccharomycotina</taxon>
        <taxon>Pichiomycetes</taxon>
        <taxon>Debaryomycetaceae</taxon>
        <taxon>Diutina</taxon>
    </lineage>
</organism>
<dbReference type="Proteomes" id="UP000449547">
    <property type="component" value="Unassembled WGS sequence"/>
</dbReference>
<gene>
    <name evidence="2" type="ORF">DIURU_002548</name>
</gene>
<dbReference type="Pfam" id="PF12657">
    <property type="entry name" value="TFIIIC_delta"/>
    <property type="match status" value="1"/>
</dbReference>
<name>A0A642UPU9_DIURU</name>
<keyword evidence="3" id="KW-1185">Reference proteome</keyword>
<accession>A0A642UPU9</accession>
<dbReference type="RefSeq" id="XP_034012637.1">
    <property type="nucleotide sequence ID" value="XM_034155211.1"/>
</dbReference>
<evidence type="ECO:0000313" key="2">
    <source>
        <dbReference type="EMBL" id="KAA8903120.1"/>
    </source>
</evidence>
<dbReference type="VEuPathDB" id="FungiDB:DIURU_002548"/>
<protein>
    <recommendedName>
        <fullName evidence="1">Transcription factor IIIC 90kDa subunit N-terminal domain-containing protein</fullName>
    </recommendedName>
</protein>
<dbReference type="OMA" id="WSDNLQL"/>
<dbReference type="OrthoDB" id="6021743at2759"/>
<dbReference type="AlphaFoldDB" id="A0A642UPU9"/>
<sequence length="764" mass="85538">MILGSNVYPAISPLGVHNAPLQWSGNQQLAINSGNYVHILDGQLPSLVSSVISKDYSGRTRLLDLKQMLGIKQIINRESYDEDQLPLGRFRSFIINEGREKFAFSSFNDIGVVTIRWSPPHPTTKQCDLAVLFSTGECLIFSRDTLTVNNVTVKVDLFEWMSNRIGLEYHENEDIFYGSAAQFESLKLKATEFNLSGSRMQLLLAQESHELTLLDYGADGELSVATTSFTDKEKEAVKFYWSPYRNGRSTLAVVYHDNSVAVAEVTPDSIGEFKEIIAPQIRLHHLSEWVAPSIFISAFQKTIVVAEASEDGFNTYSYTLGTAWSIAGIACTNKGLGIEVVVAFDNGVFDSCVWNATTKDFTASEGHKELTQFVTKSLEQFQLNNSTAEDTDDVEEATSKKSKIEAPNKSELMRKYLDPRADGRFIVQGFVLHDDCLTLIYSVVPKNALIYTIASETETAVAFIRLSDQKEPVTIEHNEVASTTIARLNQMWFNQFNELPPPFPAHNAKRYSKYAHKYLETVKAFVGSHFLQPDAADLEVEVCNPLEAGLIEQYTLNPQVEGLQKSMGVYRMVNDVAESFCGVDEWQGIKVNDVELTVLAKQLQAEAVENTVKVGIKLRTHLARLVLSSISGVPENKWDAFFVLNLYNFLRDAATDVSEYEEKVPESATIVVETKYLTQSFTIDKSSQWFSDSITSTAGQPFAVCQLTGFPILELNNKKDELKQYNFKVHNWSEYGPVTSAVARAINYSYLDGNRTFAYQSTKT</sequence>
<reference evidence="2 3" key="1">
    <citation type="submission" date="2019-07" db="EMBL/GenBank/DDBJ databases">
        <title>Genome assembly of two rare yeast pathogens: Diutina rugosa and Trichomonascus ciferrii.</title>
        <authorList>
            <person name="Mixao V."/>
            <person name="Saus E."/>
            <person name="Hansen A."/>
            <person name="Lass-Flor C."/>
            <person name="Gabaldon T."/>
        </authorList>
    </citation>
    <scope>NUCLEOTIDE SEQUENCE [LARGE SCALE GENOMIC DNA]</scope>
    <source>
        <strain evidence="2 3">CBS 613</strain>
    </source>
</reference>
<comment type="caution">
    <text evidence="2">The sequence shown here is derived from an EMBL/GenBank/DDBJ whole genome shotgun (WGS) entry which is preliminary data.</text>
</comment>
<dbReference type="InterPro" id="IPR024761">
    <property type="entry name" value="TFIIIC_delta_N"/>
</dbReference>
<proteinExistence type="predicted"/>
<dbReference type="EMBL" id="SWFT01000072">
    <property type="protein sequence ID" value="KAA8903120.1"/>
    <property type="molecule type" value="Genomic_DNA"/>
</dbReference>
<evidence type="ECO:0000259" key="1">
    <source>
        <dbReference type="Pfam" id="PF12657"/>
    </source>
</evidence>
<evidence type="ECO:0000313" key="3">
    <source>
        <dbReference type="Proteomes" id="UP000449547"/>
    </source>
</evidence>
<dbReference type="GeneID" id="54781199"/>